<dbReference type="PANTHER" id="PTHR33048:SF47">
    <property type="entry name" value="INTEGRAL MEMBRANE PROTEIN-RELATED"/>
    <property type="match status" value="1"/>
</dbReference>
<name>A0AAD9W7D7_PHOAM</name>
<keyword evidence="9" id="KW-1185">Reference proteome</keyword>
<comment type="similarity">
    <text evidence="5">Belongs to the SAT4 family.</text>
</comment>
<keyword evidence="4 6" id="KW-0472">Membrane</keyword>
<dbReference type="InterPro" id="IPR052337">
    <property type="entry name" value="SAT4-like"/>
</dbReference>
<evidence type="ECO:0000256" key="6">
    <source>
        <dbReference type="SAM" id="Phobius"/>
    </source>
</evidence>
<dbReference type="GO" id="GO:0016020">
    <property type="term" value="C:membrane"/>
    <property type="evidence" value="ECO:0007669"/>
    <property type="project" value="UniProtKB-SubCell"/>
</dbReference>
<dbReference type="InterPro" id="IPR049326">
    <property type="entry name" value="Rhodopsin_dom_fungi"/>
</dbReference>
<sequence length="407" mass="45516">MMASELASLFPGVDLCAIPGGTPPDGQVSNFDDPTTLMQDLTISLTVIPTFLAIFIASGRLWANFKRRTWSDGDYSTSKTAKMPQKMLTSIFDSPGPPCHSNCCYSNCVKYYRHIWDVPLCWLNDQFFQLAYAYETITTFGLLFAKTTTLLLFHQLFHISRQLRLAIQVGIAVNFLLYGISIAVLTYYSTPHIGQTWDDVVTEAVLHRDIFVLKWSVGQATSGAALDIYIFILPLPTISRLNLFIRKRIQLMAVFFIAVLVKSLSHTDSTWNAGILMICVQIELTVAIIVCPMPGFAGFMRTSVSDSKLASTLGSLLGNITRSGSPDHNRNQPHLGKYTRHFEQKIGYPELNETWLMDSRPMVSVEHHVNPPQPVYEGLGGRFQNSVDIEQQSWASSEGSGRGFIFH</sequence>
<feature type="transmembrane region" description="Helical" evidence="6">
    <location>
        <begin position="271"/>
        <end position="291"/>
    </location>
</feature>
<comment type="caution">
    <text evidence="8">The sequence shown here is derived from an EMBL/GenBank/DDBJ whole genome shotgun (WGS) entry which is preliminary data.</text>
</comment>
<feature type="transmembrane region" description="Helical" evidence="6">
    <location>
        <begin position="217"/>
        <end position="237"/>
    </location>
</feature>
<evidence type="ECO:0000259" key="7">
    <source>
        <dbReference type="Pfam" id="PF20684"/>
    </source>
</evidence>
<evidence type="ECO:0000256" key="4">
    <source>
        <dbReference type="ARBA" id="ARBA00023136"/>
    </source>
</evidence>
<evidence type="ECO:0000256" key="3">
    <source>
        <dbReference type="ARBA" id="ARBA00022989"/>
    </source>
</evidence>
<dbReference type="AlphaFoldDB" id="A0AAD9W7D7"/>
<protein>
    <recommendedName>
        <fullName evidence="7">Rhodopsin domain-containing protein</fullName>
    </recommendedName>
</protein>
<feature type="transmembrane region" description="Helical" evidence="6">
    <location>
        <begin position="165"/>
        <end position="188"/>
    </location>
</feature>
<proteinExistence type="inferred from homology"/>
<dbReference type="Pfam" id="PF20684">
    <property type="entry name" value="Fung_rhodopsin"/>
    <property type="match status" value="1"/>
</dbReference>
<keyword evidence="2 6" id="KW-0812">Transmembrane</keyword>
<accession>A0AAD9W7D7</accession>
<gene>
    <name evidence="8" type="ORF">N8I77_004793</name>
</gene>
<feature type="domain" description="Rhodopsin" evidence="7">
    <location>
        <begin position="111"/>
        <end position="298"/>
    </location>
</feature>
<dbReference type="PANTHER" id="PTHR33048">
    <property type="entry name" value="PTH11-LIKE INTEGRAL MEMBRANE PROTEIN (AFU_ORTHOLOGUE AFUA_5G11245)"/>
    <property type="match status" value="1"/>
</dbReference>
<evidence type="ECO:0000256" key="2">
    <source>
        <dbReference type="ARBA" id="ARBA00022692"/>
    </source>
</evidence>
<dbReference type="EMBL" id="JAUJFL010000002">
    <property type="protein sequence ID" value="KAK2611455.1"/>
    <property type="molecule type" value="Genomic_DNA"/>
</dbReference>
<evidence type="ECO:0000313" key="8">
    <source>
        <dbReference type="EMBL" id="KAK2611455.1"/>
    </source>
</evidence>
<dbReference type="Proteomes" id="UP001265746">
    <property type="component" value="Unassembled WGS sequence"/>
</dbReference>
<evidence type="ECO:0000256" key="1">
    <source>
        <dbReference type="ARBA" id="ARBA00004141"/>
    </source>
</evidence>
<organism evidence="8 9">
    <name type="scientific">Phomopsis amygdali</name>
    <name type="common">Fusicoccum amygdali</name>
    <dbReference type="NCBI Taxonomy" id="1214568"/>
    <lineage>
        <taxon>Eukaryota</taxon>
        <taxon>Fungi</taxon>
        <taxon>Dikarya</taxon>
        <taxon>Ascomycota</taxon>
        <taxon>Pezizomycotina</taxon>
        <taxon>Sordariomycetes</taxon>
        <taxon>Sordariomycetidae</taxon>
        <taxon>Diaporthales</taxon>
        <taxon>Diaporthaceae</taxon>
        <taxon>Diaporthe</taxon>
    </lineage>
</organism>
<evidence type="ECO:0000313" key="9">
    <source>
        <dbReference type="Proteomes" id="UP001265746"/>
    </source>
</evidence>
<evidence type="ECO:0000256" key="5">
    <source>
        <dbReference type="ARBA" id="ARBA00038359"/>
    </source>
</evidence>
<keyword evidence="3 6" id="KW-1133">Transmembrane helix</keyword>
<comment type="subcellular location">
    <subcellularLocation>
        <location evidence="1">Membrane</location>
        <topology evidence="1">Multi-pass membrane protein</topology>
    </subcellularLocation>
</comment>
<feature type="transmembrane region" description="Helical" evidence="6">
    <location>
        <begin position="41"/>
        <end position="63"/>
    </location>
</feature>
<reference evidence="8" key="1">
    <citation type="submission" date="2023-06" db="EMBL/GenBank/DDBJ databases">
        <authorList>
            <person name="Noh H."/>
        </authorList>
    </citation>
    <scope>NUCLEOTIDE SEQUENCE</scope>
    <source>
        <strain evidence="8">DUCC20226</strain>
    </source>
</reference>